<sequence length="90" mass="9931">MNVYRSTAADAAVGAQRRRLDLHRTSTDTGACAACGRDGPCPDANEAAQFLAERGLLVPEPDRSRRTGLRRLAYRALRPFRPCRFSGRRG</sequence>
<name>A0A8J3ZTT5_9ACTN</name>
<dbReference type="Proteomes" id="UP000635606">
    <property type="component" value="Unassembled WGS sequence"/>
</dbReference>
<accession>A0A8J3ZTT5</accession>
<protein>
    <submittedName>
        <fullName evidence="1">Uncharacterized protein</fullName>
    </submittedName>
</protein>
<evidence type="ECO:0000313" key="2">
    <source>
        <dbReference type="Proteomes" id="UP000635606"/>
    </source>
</evidence>
<comment type="caution">
    <text evidence="1">The sequence shown here is derived from an EMBL/GenBank/DDBJ whole genome shotgun (WGS) entry which is preliminary data.</text>
</comment>
<keyword evidence="2" id="KW-1185">Reference proteome</keyword>
<dbReference type="EMBL" id="BOPH01000024">
    <property type="protein sequence ID" value="GIJ67370.1"/>
    <property type="molecule type" value="Genomic_DNA"/>
</dbReference>
<reference evidence="1" key="1">
    <citation type="submission" date="2021-01" db="EMBL/GenBank/DDBJ databases">
        <title>Whole genome shotgun sequence of Virgisporangium ochraceum NBRC 16418.</title>
        <authorList>
            <person name="Komaki H."/>
            <person name="Tamura T."/>
        </authorList>
    </citation>
    <scope>NUCLEOTIDE SEQUENCE</scope>
    <source>
        <strain evidence="1">NBRC 16418</strain>
    </source>
</reference>
<dbReference type="RefSeq" id="WP_203927319.1">
    <property type="nucleotide sequence ID" value="NZ_BOPH01000024.1"/>
</dbReference>
<dbReference type="AlphaFoldDB" id="A0A8J3ZTT5"/>
<gene>
    <name evidence="1" type="ORF">Voc01_022870</name>
</gene>
<proteinExistence type="predicted"/>
<organism evidence="1 2">
    <name type="scientific">Virgisporangium ochraceum</name>
    <dbReference type="NCBI Taxonomy" id="65505"/>
    <lineage>
        <taxon>Bacteria</taxon>
        <taxon>Bacillati</taxon>
        <taxon>Actinomycetota</taxon>
        <taxon>Actinomycetes</taxon>
        <taxon>Micromonosporales</taxon>
        <taxon>Micromonosporaceae</taxon>
        <taxon>Virgisporangium</taxon>
    </lineage>
</organism>
<evidence type="ECO:0000313" key="1">
    <source>
        <dbReference type="EMBL" id="GIJ67370.1"/>
    </source>
</evidence>